<keyword evidence="2" id="KW-1185">Reference proteome</keyword>
<evidence type="ECO:0000313" key="2">
    <source>
        <dbReference type="Proteomes" id="UP000762676"/>
    </source>
</evidence>
<gene>
    <name evidence="1" type="ORF">ElyMa_002064000</name>
</gene>
<sequence>MATPLKDWSKLEEDEDTRDIWPPDQCINVPNTASEKQFVARPGLLRRGVVLQHHMRPLIQQTLHSNGYSTTVRKFFLLLPTAWSLEASFRRHGFRTEGDLVDELKNRFAHLDLGFFRVGIYSLLSRLKKCTDLHTDYVGK</sequence>
<protein>
    <submittedName>
        <fullName evidence="1">Uncharacterized protein</fullName>
    </submittedName>
</protein>
<organism evidence="1 2">
    <name type="scientific">Elysia marginata</name>
    <dbReference type="NCBI Taxonomy" id="1093978"/>
    <lineage>
        <taxon>Eukaryota</taxon>
        <taxon>Metazoa</taxon>
        <taxon>Spiralia</taxon>
        <taxon>Lophotrochozoa</taxon>
        <taxon>Mollusca</taxon>
        <taxon>Gastropoda</taxon>
        <taxon>Heterobranchia</taxon>
        <taxon>Euthyneura</taxon>
        <taxon>Panpulmonata</taxon>
        <taxon>Sacoglossa</taxon>
        <taxon>Placobranchoidea</taxon>
        <taxon>Plakobranchidae</taxon>
        <taxon>Elysia</taxon>
    </lineage>
</organism>
<evidence type="ECO:0000313" key="1">
    <source>
        <dbReference type="EMBL" id="GFR70111.1"/>
    </source>
</evidence>
<accession>A0AAV4FAT0</accession>
<reference evidence="1 2" key="1">
    <citation type="journal article" date="2021" name="Elife">
        <title>Chloroplast acquisition without the gene transfer in kleptoplastic sea slugs, Plakobranchus ocellatus.</title>
        <authorList>
            <person name="Maeda T."/>
            <person name="Takahashi S."/>
            <person name="Yoshida T."/>
            <person name="Shimamura S."/>
            <person name="Takaki Y."/>
            <person name="Nagai Y."/>
            <person name="Toyoda A."/>
            <person name="Suzuki Y."/>
            <person name="Arimoto A."/>
            <person name="Ishii H."/>
            <person name="Satoh N."/>
            <person name="Nishiyama T."/>
            <person name="Hasebe M."/>
            <person name="Maruyama T."/>
            <person name="Minagawa J."/>
            <person name="Obokata J."/>
            <person name="Shigenobu S."/>
        </authorList>
    </citation>
    <scope>NUCLEOTIDE SEQUENCE [LARGE SCALE GENOMIC DNA]</scope>
</reference>
<dbReference type="Proteomes" id="UP000762676">
    <property type="component" value="Unassembled WGS sequence"/>
</dbReference>
<name>A0AAV4FAT0_9GAST</name>
<proteinExistence type="predicted"/>
<dbReference type="EMBL" id="BMAT01004197">
    <property type="protein sequence ID" value="GFR70111.1"/>
    <property type="molecule type" value="Genomic_DNA"/>
</dbReference>
<comment type="caution">
    <text evidence="1">The sequence shown here is derived from an EMBL/GenBank/DDBJ whole genome shotgun (WGS) entry which is preliminary data.</text>
</comment>
<dbReference type="AlphaFoldDB" id="A0AAV4FAT0"/>